<name>A0ABZ3E445_9GAMM</name>
<sequence>MRVVDVEKNRSRSGTAPTNIARILLLTALCIQSFPFALFDVLTVGTTRWGKKIKKNPGNNKNNADRQRFQGGFVKTDPPFDYLAHRPTLSAPTPEQKSPFLFPFLPKHVQFLRKPLKSPSLRIAITEFHA</sequence>
<organism evidence="2 3">
    <name type="scientific">Marinobacter alkaliphilus</name>
    <dbReference type="NCBI Taxonomy" id="254719"/>
    <lineage>
        <taxon>Bacteria</taxon>
        <taxon>Pseudomonadati</taxon>
        <taxon>Pseudomonadota</taxon>
        <taxon>Gammaproteobacteria</taxon>
        <taxon>Pseudomonadales</taxon>
        <taxon>Marinobacteraceae</taxon>
        <taxon>Marinobacter</taxon>
    </lineage>
</organism>
<evidence type="ECO:0000256" key="1">
    <source>
        <dbReference type="SAM" id="Phobius"/>
    </source>
</evidence>
<proteinExistence type="predicted"/>
<feature type="transmembrane region" description="Helical" evidence="1">
    <location>
        <begin position="20"/>
        <end position="45"/>
    </location>
</feature>
<dbReference type="RefSeq" id="WP_342631757.1">
    <property type="nucleotide sequence ID" value="NZ_CP152380.1"/>
</dbReference>
<evidence type="ECO:0000313" key="3">
    <source>
        <dbReference type="Proteomes" id="UP001445268"/>
    </source>
</evidence>
<dbReference type="EMBL" id="CP152380">
    <property type="protein sequence ID" value="XAF54443.1"/>
    <property type="molecule type" value="Genomic_DNA"/>
</dbReference>
<keyword evidence="1" id="KW-1133">Transmembrane helix</keyword>
<accession>A0ABZ3E445</accession>
<reference evidence="2 3" key="1">
    <citation type="submission" date="2024-04" db="EMBL/GenBank/DDBJ databases">
        <title>Marinobacter sp. SBY-1.</title>
        <authorList>
            <person name="Pan C."/>
        </authorList>
    </citation>
    <scope>NUCLEOTIDE SEQUENCE [LARGE SCALE GENOMIC DNA]</scope>
    <source>
        <strain evidence="2 3">SBY-1</strain>
    </source>
</reference>
<keyword evidence="1" id="KW-0472">Membrane</keyword>
<evidence type="ECO:0000313" key="2">
    <source>
        <dbReference type="EMBL" id="XAF54443.1"/>
    </source>
</evidence>
<keyword evidence="3" id="KW-1185">Reference proteome</keyword>
<gene>
    <name evidence="2" type="ORF">AAGT77_02520</name>
</gene>
<keyword evidence="1" id="KW-0812">Transmembrane</keyword>
<protein>
    <submittedName>
        <fullName evidence="2">Uncharacterized protein</fullName>
    </submittedName>
</protein>
<dbReference type="Proteomes" id="UP001445268">
    <property type="component" value="Chromosome"/>
</dbReference>